<dbReference type="CDD" id="cd07516">
    <property type="entry name" value="HAD_Pase"/>
    <property type="match status" value="1"/>
</dbReference>
<dbReference type="AlphaFoldDB" id="A0A7D5H6X9"/>
<dbReference type="SFLD" id="SFLDS00003">
    <property type="entry name" value="Haloacid_Dehalogenase"/>
    <property type="match status" value="1"/>
</dbReference>
<accession>A0A7D5H6X9</accession>
<name>A0A7D5H6X9_9PSED</name>
<dbReference type="InterPro" id="IPR023214">
    <property type="entry name" value="HAD_sf"/>
</dbReference>
<dbReference type="GO" id="GO:0016791">
    <property type="term" value="F:phosphatase activity"/>
    <property type="evidence" value="ECO:0007669"/>
    <property type="project" value="TreeGrafter"/>
</dbReference>
<dbReference type="SUPFAM" id="SSF56784">
    <property type="entry name" value="HAD-like"/>
    <property type="match status" value="1"/>
</dbReference>
<dbReference type="GO" id="GO:0000287">
    <property type="term" value="F:magnesium ion binding"/>
    <property type="evidence" value="ECO:0007669"/>
    <property type="project" value="UniProtKB-ARBA"/>
</dbReference>
<dbReference type="NCBIfam" id="TIGR01484">
    <property type="entry name" value="HAD-SF-IIB"/>
    <property type="match status" value="1"/>
</dbReference>
<sequence length="277" mass="29815">MSERPDDFIRLVLSDMDGTLLLPDHSIGPRVLDAVGQLREAGVAFSLASARPPRAMLDIVRTLGIDVPFAAFNGGTLARPDGSVLERHSVDRRAVDTSLALFARHPVAIWLFADDQWLLTSPDAQFLQKEIDALGYSYVQVEDFTPYLDRVDKIVATCGDFELLARLEHELGGLIEGQALAARSQSYYLDVTALLANKGDALASLAGHLDIPLDQTAVLGDGGNDVAMFKRAGLSVAMGQADDAVKAHADHVTASNREQGVADAIRDLILPRAPHTP</sequence>
<dbReference type="SFLD" id="SFLDG01140">
    <property type="entry name" value="C2.B:_Phosphomannomutase_and_P"/>
    <property type="match status" value="1"/>
</dbReference>
<dbReference type="EMBL" id="CP056030">
    <property type="protein sequence ID" value="QKZ05589.1"/>
    <property type="molecule type" value="Genomic_DNA"/>
</dbReference>
<dbReference type="RefSeq" id="WP_158154644.1">
    <property type="nucleotide sequence ID" value="NZ_CP056030.1"/>
</dbReference>
<reference evidence="1 2" key="1">
    <citation type="submission" date="2020-06" db="EMBL/GenBank/DDBJ databases">
        <title>Pseudomonas eucalypticola sp. nov., an endophyte of Eucalyptus dunnii leaves with biocontrol ability of eucalyptus leaf blight.</title>
        <authorList>
            <person name="Liu Y."/>
            <person name="Song Z."/>
            <person name="Zeng H."/>
            <person name="Lu M."/>
            <person name="Wang X."/>
            <person name="Lian X."/>
            <person name="Zhang Q."/>
        </authorList>
    </citation>
    <scope>NUCLEOTIDE SEQUENCE [LARGE SCALE GENOMIC DNA]</scope>
    <source>
        <strain evidence="1 2">NP-1</strain>
    </source>
</reference>
<dbReference type="PROSITE" id="PS01229">
    <property type="entry name" value="COF_2"/>
    <property type="match status" value="1"/>
</dbReference>
<organism evidence="1 2">
    <name type="scientific">Pseudomonas eucalypticola</name>
    <dbReference type="NCBI Taxonomy" id="2599595"/>
    <lineage>
        <taxon>Bacteria</taxon>
        <taxon>Pseudomonadati</taxon>
        <taxon>Pseudomonadota</taxon>
        <taxon>Gammaproteobacteria</taxon>
        <taxon>Pseudomonadales</taxon>
        <taxon>Pseudomonadaceae</taxon>
        <taxon>Pseudomonas</taxon>
    </lineage>
</organism>
<keyword evidence="2" id="KW-1185">Reference proteome</keyword>
<dbReference type="Pfam" id="PF08282">
    <property type="entry name" value="Hydrolase_3"/>
    <property type="match status" value="1"/>
</dbReference>
<dbReference type="Gene3D" id="3.30.1240.10">
    <property type="match status" value="1"/>
</dbReference>
<dbReference type="Gene3D" id="3.40.50.1000">
    <property type="entry name" value="HAD superfamily/HAD-like"/>
    <property type="match status" value="1"/>
</dbReference>
<evidence type="ECO:0000313" key="1">
    <source>
        <dbReference type="EMBL" id="QKZ05589.1"/>
    </source>
</evidence>
<dbReference type="InterPro" id="IPR036412">
    <property type="entry name" value="HAD-like_sf"/>
</dbReference>
<gene>
    <name evidence="1" type="ORF">HWQ56_18025</name>
</gene>
<dbReference type="InterPro" id="IPR006379">
    <property type="entry name" value="HAD-SF_hydro_IIB"/>
</dbReference>
<dbReference type="PROSITE" id="PS01228">
    <property type="entry name" value="COF_1"/>
    <property type="match status" value="1"/>
</dbReference>
<dbReference type="Proteomes" id="UP000509568">
    <property type="component" value="Chromosome"/>
</dbReference>
<dbReference type="GO" id="GO:0005829">
    <property type="term" value="C:cytosol"/>
    <property type="evidence" value="ECO:0007669"/>
    <property type="project" value="TreeGrafter"/>
</dbReference>
<protein>
    <submittedName>
        <fullName evidence="1">HAD family hydrolase</fullName>
    </submittedName>
</protein>
<dbReference type="KEGG" id="pez:HWQ56_18025"/>
<dbReference type="PANTHER" id="PTHR10000:SF8">
    <property type="entry name" value="HAD SUPERFAMILY HYDROLASE-LIKE, TYPE 3"/>
    <property type="match status" value="1"/>
</dbReference>
<keyword evidence="1" id="KW-0378">Hydrolase</keyword>
<proteinExistence type="predicted"/>
<evidence type="ECO:0000313" key="2">
    <source>
        <dbReference type="Proteomes" id="UP000509568"/>
    </source>
</evidence>
<dbReference type="PANTHER" id="PTHR10000">
    <property type="entry name" value="PHOSPHOSERINE PHOSPHATASE"/>
    <property type="match status" value="1"/>
</dbReference>
<dbReference type="InterPro" id="IPR000150">
    <property type="entry name" value="Cof"/>
</dbReference>
<dbReference type="NCBIfam" id="TIGR00099">
    <property type="entry name" value="Cof-subfamily"/>
    <property type="match status" value="1"/>
</dbReference>